<keyword evidence="7" id="KW-1185">Reference proteome</keyword>
<protein>
    <submittedName>
        <fullName evidence="6">Uncharacterized protein</fullName>
    </submittedName>
</protein>
<keyword evidence="2 5" id="KW-0812">Transmembrane</keyword>
<organism evidence="6 7">
    <name type="scientific">Microctonus aethiopoides</name>
    <dbReference type="NCBI Taxonomy" id="144406"/>
    <lineage>
        <taxon>Eukaryota</taxon>
        <taxon>Metazoa</taxon>
        <taxon>Ecdysozoa</taxon>
        <taxon>Arthropoda</taxon>
        <taxon>Hexapoda</taxon>
        <taxon>Insecta</taxon>
        <taxon>Pterygota</taxon>
        <taxon>Neoptera</taxon>
        <taxon>Endopterygota</taxon>
        <taxon>Hymenoptera</taxon>
        <taxon>Apocrita</taxon>
        <taxon>Ichneumonoidea</taxon>
        <taxon>Braconidae</taxon>
        <taxon>Euphorinae</taxon>
        <taxon>Microctonus</taxon>
    </lineage>
</organism>
<comment type="subcellular location">
    <subcellularLocation>
        <location evidence="1">Membrane</location>
    </subcellularLocation>
</comment>
<reference evidence="6" key="2">
    <citation type="submission" date="2023-03" db="EMBL/GenBank/DDBJ databases">
        <authorList>
            <person name="Inwood S.N."/>
            <person name="Skelly J.G."/>
            <person name="Guhlin J."/>
            <person name="Harrop T.W.R."/>
            <person name="Goldson S.G."/>
            <person name="Dearden P.K."/>
        </authorList>
    </citation>
    <scope>NUCLEOTIDE SEQUENCE</scope>
    <source>
        <strain evidence="6">Irish</strain>
        <tissue evidence="6">Whole body</tissue>
    </source>
</reference>
<dbReference type="Proteomes" id="UP001168990">
    <property type="component" value="Unassembled WGS sequence"/>
</dbReference>
<evidence type="ECO:0000256" key="5">
    <source>
        <dbReference type="SAM" id="Phobius"/>
    </source>
</evidence>
<name>A0AA39FV12_9HYME</name>
<feature type="transmembrane region" description="Helical" evidence="5">
    <location>
        <begin position="12"/>
        <end position="29"/>
    </location>
</feature>
<accession>A0AA39FV12</accession>
<keyword evidence="4 5" id="KW-0472">Membrane</keyword>
<gene>
    <name evidence="6" type="ORF">PV328_000492</name>
</gene>
<evidence type="ECO:0000313" key="7">
    <source>
        <dbReference type="Proteomes" id="UP001168990"/>
    </source>
</evidence>
<proteinExistence type="predicted"/>
<keyword evidence="3 5" id="KW-1133">Transmembrane helix</keyword>
<dbReference type="GO" id="GO:0016020">
    <property type="term" value="C:membrane"/>
    <property type="evidence" value="ECO:0007669"/>
    <property type="project" value="UniProtKB-SubCell"/>
</dbReference>
<dbReference type="GO" id="GO:0022857">
    <property type="term" value="F:transmembrane transporter activity"/>
    <property type="evidence" value="ECO:0007669"/>
    <property type="project" value="InterPro"/>
</dbReference>
<comment type="caution">
    <text evidence="6">The sequence shown here is derived from an EMBL/GenBank/DDBJ whole genome shotgun (WGS) entry which is preliminary data.</text>
</comment>
<dbReference type="AlphaFoldDB" id="A0AA39FV12"/>
<dbReference type="SUPFAM" id="SSF103473">
    <property type="entry name" value="MFS general substrate transporter"/>
    <property type="match status" value="1"/>
</dbReference>
<dbReference type="InterPro" id="IPR036259">
    <property type="entry name" value="MFS_trans_sf"/>
</dbReference>
<sequence length="81" mass="9131">MVDGMELSGTFLFYAGINFIGGIVLFYLLPETEGRTLKEIEDHYAGIQSLKTKSQTKKMEMKEKWAVSNPGLVNDDIETKI</sequence>
<evidence type="ECO:0000313" key="6">
    <source>
        <dbReference type="EMBL" id="KAK0176347.1"/>
    </source>
</evidence>
<evidence type="ECO:0000256" key="4">
    <source>
        <dbReference type="ARBA" id="ARBA00023136"/>
    </source>
</evidence>
<dbReference type="EMBL" id="JAQQBS010000001">
    <property type="protein sequence ID" value="KAK0176347.1"/>
    <property type="molecule type" value="Genomic_DNA"/>
</dbReference>
<dbReference type="Pfam" id="PF00083">
    <property type="entry name" value="Sugar_tr"/>
    <property type="match status" value="1"/>
</dbReference>
<dbReference type="Gene3D" id="1.20.1250.20">
    <property type="entry name" value="MFS general substrate transporter like domains"/>
    <property type="match status" value="1"/>
</dbReference>
<evidence type="ECO:0000256" key="2">
    <source>
        <dbReference type="ARBA" id="ARBA00022692"/>
    </source>
</evidence>
<dbReference type="InterPro" id="IPR005828">
    <property type="entry name" value="MFS_sugar_transport-like"/>
</dbReference>
<evidence type="ECO:0000256" key="1">
    <source>
        <dbReference type="ARBA" id="ARBA00004370"/>
    </source>
</evidence>
<reference evidence="6" key="1">
    <citation type="journal article" date="2023" name="bioRxiv">
        <title>Scaffold-level genome assemblies of two parasitoid biocontrol wasps reveal the parthenogenesis mechanism and an associated novel virus.</title>
        <authorList>
            <person name="Inwood S."/>
            <person name="Skelly J."/>
            <person name="Guhlin J."/>
            <person name="Harrop T."/>
            <person name="Goldson S."/>
            <person name="Dearden P."/>
        </authorList>
    </citation>
    <scope>NUCLEOTIDE SEQUENCE</scope>
    <source>
        <strain evidence="6">Irish</strain>
        <tissue evidence="6">Whole body</tissue>
    </source>
</reference>
<evidence type="ECO:0000256" key="3">
    <source>
        <dbReference type="ARBA" id="ARBA00022989"/>
    </source>
</evidence>